<dbReference type="PANTHER" id="PTHR11545:SF2">
    <property type="entry name" value="LARGE RIBOSOMAL SUBUNIT PROTEIN UL13M"/>
    <property type="match status" value="1"/>
</dbReference>
<dbReference type="InterPro" id="IPR036899">
    <property type="entry name" value="Ribosomal_uL13_sf"/>
</dbReference>
<dbReference type="FunFam" id="3.90.1180.10:FF:000001">
    <property type="entry name" value="50S ribosomal protein L13"/>
    <property type="match status" value="1"/>
</dbReference>
<name>A0A8J3EUI2_9ACTN</name>
<dbReference type="GO" id="GO:0022625">
    <property type="term" value="C:cytosolic large ribosomal subunit"/>
    <property type="evidence" value="ECO:0007669"/>
    <property type="project" value="TreeGrafter"/>
</dbReference>
<evidence type="ECO:0000256" key="6">
    <source>
        <dbReference type="RuleBase" id="RU003877"/>
    </source>
</evidence>
<dbReference type="InterPro" id="IPR005823">
    <property type="entry name" value="Ribosomal_uL13_bac-type"/>
</dbReference>
<evidence type="ECO:0000313" key="9">
    <source>
        <dbReference type="Proteomes" id="UP000650511"/>
    </source>
</evidence>
<evidence type="ECO:0000256" key="1">
    <source>
        <dbReference type="ARBA" id="ARBA00006227"/>
    </source>
</evidence>
<dbReference type="GO" id="GO:0003729">
    <property type="term" value="F:mRNA binding"/>
    <property type="evidence" value="ECO:0007669"/>
    <property type="project" value="TreeGrafter"/>
</dbReference>
<dbReference type="InterPro" id="IPR005822">
    <property type="entry name" value="Ribosomal_uL13"/>
</dbReference>
<dbReference type="PANTHER" id="PTHR11545">
    <property type="entry name" value="RIBOSOMAL PROTEIN L13"/>
    <property type="match status" value="1"/>
</dbReference>
<evidence type="ECO:0000256" key="2">
    <source>
        <dbReference type="ARBA" id="ARBA00022980"/>
    </source>
</evidence>
<sequence>MATEDDMRTYSPSAKDITRDWYVVDAEGQTLGRLATRVAKVLRGKHKPTFAPHMDMGDHVIVINADKVVLSGAKSEQKLYHAHSGFPGGLRSVPFATMLEKKPTDIVEKAVKGMLPKNKLGNAMGKKLKVYAGADHPHAAQQPMPLPDHV</sequence>
<evidence type="ECO:0000313" key="8">
    <source>
        <dbReference type="EMBL" id="GGI05881.1"/>
    </source>
</evidence>
<reference evidence="8" key="1">
    <citation type="journal article" date="2014" name="Int. J. Syst. Evol. Microbiol.">
        <title>Complete genome sequence of Corynebacterium casei LMG S-19264T (=DSM 44701T), isolated from a smear-ripened cheese.</title>
        <authorList>
            <consortium name="US DOE Joint Genome Institute (JGI-PGF)"/>
            <person name="Walter F."/>
            <person name="Albersmeier A."/>
            <person name="Kalinowski J."/>
            <person name="Ruckert C."/>
        </authorList>
    </citation>
    <scope>NUCLEOTIDE SEQUENCE</scope>
    <source>
        <strain evidence="8">CGMCC 1.14988</strain>
    </source>
</reference>
<dbReference type="HAMAP" id="MF_01366">
    <property type="entry name" value="Ribosomal_uL13"/>
    <property type="match status" value="1"/>
</dbReference>
<dbReference type="SUPFAM" id="SSF52161">
    <property type="entry name" value="Ribosomal protein L13"/>
    <property type="match status" value="1"/>
</dbReference>
<dbReference type="Gene3D" id="3.90.1180.10">
    <property type="entry name" value="Ribosomal protein L13"/>
    <property type="match status" value="1"/>
</dbReference>
<keyword evidence="9" id="KW-1185">Reference proteome</keyword>
<evidence type="ECO:0000256" key="3">
    <source>
        <dbReference type="ARBA" id="ARBA00023274"/>
    </source>
</evidence>
<dbReference type="NCBIfam" id="TIGR01066">
    <property type="entry name" value="rplM_bact"/>
    <property type="match status" value="1"/>
</dbReference>
<dbReference type="EMBL" id="BMHA01000005">
    <property type="protein sequence ID" value="GGI05881.1"/>
    <property type="molecule type" value="Genomic_DNA"/>
</dbReference>
<accession>A0A8J3EUI2</accession>
<organism evidence="8 9">
    <name type="scientific">Egicoccus halophilus</name>
    <dbReference type="NCBI Taxonomy" id="1670830"/>
    <lineage>
        <taxon>Bacteria</taxon>
        <taxon>Bacillati</taxon>
        <taxon>Actinomycetota</taxon>
        <taxon>Nitriliruptoria</taxon>
        <taxon>Egicoccales</taxon>
        <taxon>Egicoccaceae</taxon>
        <taxon>Egicoccus</taxon>
    </lineage>
</organism>
<dbReference type="InterPro" id="IPR023563">
    <property type="entry name" value="Ribosomal_uL13_CS"/>
</dbReference>
<comment type="caution">
    <text evidence="8">The sequence shown here is derived from an EMBL/GenBank/DDBJ whole genome shotgun (WGS) entry which is preliminary data.</text>
</comment>
<evidence type="ECO:0000256" key="4">
    <source>
        <dbReference type="ARBA" id="ARBA00035201"/>
    </source>
</evidence>
<evidence type="ECO:0000256" key="7">
    <source>
        <dbReference type="RuleBase" id="RU003878"/>
    </source>
</evidence>
<dbReference type="AlphaFoldDB" id="A0A8J3EUI2"/>
<evidence type="ECO:0000256" key="5">
    <source>
        <dbReference type="HAMAP-Rule" id="MF_01366"/>
    </source>
</evidence>
<reference evidence="8" key="2">
    <citation type="submission" date="2020-09" db="EMBL/GenBank/DDBJ databases">
        <authorList>
            <person name="Sun Q."/>
            <person name="Zhou Y."/>
        </authorList>
    </citation>
    <scope>NUCLEOTIDE SEQUENCE</scope>
    <source>
        <strain evidence="8">CGMCC 1.14988</strain>
    </source>
</reference>
<dbReference type="Pfam" id="PF00572">
    <property type="entry name" value="Ribosomal_L13"/>
    <property type="match status" value="1"/>
</dbReference>
<dbReference type="GO" id="GO:0003735">
    <property type="term" value="F:structural constituent of ribosome"/>
    <property type="evidence" value="ECO:0007669"/>
    <property type="project" value="InterPro"/>
</dbReference>
<protein>
    <recommendedName>
        <fullName evidence="4 5">Large ribosomal subunit protein uL13</fullName>
    </recommendedName>
</protein>
<dbReference type="GO" id="GO:0006412">
    <property type="term" value="P:translation"/>
    <property type="evidence" value="ECO:0007669"/>
    <property type="project" value="UniProtKB-UniRule"/>
</dbReference>
<dbReference type="PROSITE" id="PS00783">
    <property type="entry name" value="RIBOSOMAL_L13"/>
    <property type="match status" value="1"/>
</dbReference>
<comment type="similarity">
    <text evidence="1 5 6">Belongs to the universal ribosomal protein uL13 family.</text>
</comment>
<keyword evidence="2 5" id="KW-0689">Ribosomal protein</keyword>
<proteinExistence type="inferred from homology"/>
<keyword evidence="3 5" id="KW-0687">Ribonucleoprotein</keyword>
<gene>
    <name evidence="5 7 8" type="primary">rplM</name>
    <name evidence="8" type="ORF">GCM10011354_16320</name>
</gene>
<dbReference type="CDD" id="cd00392">
    <property type="entry name" value="Ribosomal_L13"/>
    <property type="match status" value="1"/>
</dbReference>
<dbReference type="PIRSF" id="PIRSF002181">
    <property type="entry name" value="Ribosomal_L13"/>
    <property type="match status" value="1"/>
</dbReference>
<dbReference type="GO" id="GO:0017148">
    <property type="term" value="P:negative regulation of translation"/>
    <property type="evidence" value="ECO:0007669"/>
    <property type="project" value="TreeGrafter"/>
</dbReference>
<comment type="function">
    <text evidence="5 7">This protein is one of the early assembly proteins of the 50S ribosomal subunit, although it is not seen to bind rRNA by itself. It is important during the early stages of 50S assembly.</text>
</comment>
<dbReference type="Proteomes" id="UP000650511">
    <property type="component" value="Unassembled WGS sequence"/>
</dbReference>
<comment type="subunit">
    <text evidence="5">Part of the 50S ribosomal subunit.</text>
</comment>